<dbReference type="OrthoDB" id="137309at2157"/>
<feature type="transmembrane region" description="Helical" evidence="1">
    <location>
        <begin position="234"/>
        <end position="251"/>
    </location>
</feature>
<feature type="transmembrane region" description="Helical" evidence="1">
    <location>
        <begin position="418"/>
        <end position="440"/>
    </location>
</feature>
<keyword evidence="3" id="KW-1185">Reference proteome</keyword>
<comment type="caution">
    <text evidence="2">The sequence shown here is derived from an EMBL/GenBank/DDBJ whole genome shotgun (WGS) entry which is preliminary data.</text>
</comment>
<evidence type="ECO:0008006" key="4">
    <source>
        <dbReference type="Google" id="ProtNLM"/>
    </source>
</evidence>
<dbReference type="Proteomes" id="UP000189370">
    <property type="component" value="Unassembled WGS sequence"/>
</dbReference>
<feature type="transmembrane region" description="Helical" evidence="1">
    <location>
        <begin position="49"/>
        <end position="70"/>
    </location>
</feature>
<dbReference type="RefSeq" id="WP_076144426.1">
    <property type="nucleotide sequence ID" value="NZ_LWLN01000001.1"/>
</dbReference>
<dbReference type="STRING" id="301967.A6E15_05195"/>
<name>A0A1S8AU50_9EURY</name>
<feature type="transmembrane region" description="Helical" evidence="1">
    <location>
        <begin position="295"/>
        <end position="319"/>
    </location>
</feature>
<organism evidence="2 3">
    <name type="scientific">Natrinema saccharevitans</name>
    <dbReference type="NCBI Taxonomy" id="301967"/>
    <lineage>
        <taxon>Archaea</taxon>
        <taxon>Methanobacteriati</taxon>
        <taxon>Methanobacteriota</taxon>
        <taxon>Stenosarchaea group</taxon>
        <taxon>Halobacteria</taxon>
        <taxon>Halobacteriales</taxon>
        <taxon>Natrialbaceae</taxon>
        <taxon>Natrinema</taxon>
    </lineage>
</organism>
<dbReference type="Pfam" id="PF20176">
    <property type="entry name" value="DUF6541"/>
    <property type="match status" value="1"/>
</dbReference>
<accession>A0A1S8AU50</accession>
<dbReference type="EMBL" id="LWLN01000001">
    <property type="protein sequence ID" value="OLZ40418.1"/>
    <property type="molecule type" value="Genomic_DNA"/>
</dbReference>
<feature type="transmembrane region" description="Helical" evidence="1">
    <location>
        <begin position="363"/>
        <end position="380"/>
    </location>
</feature>
<evidence type="ECO:0000313" key="2">
    <source>
        <dbReference type="EMBL" id="OLZ40418.1"/>
    </source>
</evidence>
<evidence type="ECO:0000313" key="3">
    <source>
        <dbReference type="Proteomes" id="UP000189370"/>
    </source>
</evidence>
<feature type="transmembrane region" description="Helical" evidence="1">
    <location>
        <begin position="460"/>
        <end position="477"/>
    </location>
</feature>
<proteinExistence type="predicted"/>
<feature type="transmembrane region" description="Helical" evidence="1">
    <location>
        <begin position="155"/>
        <end position="174"/>
    </location>
</feature>
<keyword evidence="1" id="KW-0472">Membrane</keyword>
<sequence length="610" mass="65621">MSSHSAVDDDPIRKLVLAIGFLAVSASALVAHANPATGYEISIYTMTPRAVWAGLLVALSVSLAVAFVPFSRERRPRGDRVTALLLGGLVMVVFVALPIVRGYRFYGHYDALTHLGWARGISEGTYLPFELFYPGIHTVTTLVHSTVGVPLSRSMLFVVVLAAVLFCLFVPLCLRTILPDGRAATIGGFSAFLLLPITTISMYLSPHSMSQAVLFSGVLLYLFTKYLRTAHDGVTFSAVGVAFALTSLGVVLYHPQLAAHLFVALLGICVVQYLSRVANSGGRIADQTPVYGQALFLGAAFLLWSSNYGFFGGTIRYFLGSTVDFLFGRGGAVGDTVGTQGSSLSAIGGSLLGIFLKLFSAQLAFSLLTGGLVLAALVVRRSEWLDEVRPETTYFTVAVIALGPVFVAYSVAAGSKMYFRVFGLMMVFVTILGAIALHGLSRRLSNWTADSNASVSGSPVFAFGFAILLVVSLLAVFPSPYAYKASPHVTDAAMDGYRTAFDERNEEIEFLGLRNGPDRYDDAVNGNQDRSDAHRDVSAAELEAGVAGQYEADRYLSLTRADYEREVGAYRELRYTASGLDGIGREPGVNRIQSNGEFELYYVPGNETAT</sequence>
<feature type="transmembrane region" description="Helical" evidence="1">
    <location>
        <begin position="186"/>
        <end position="204"/>
    </location>
</feature>
<feature type="transmembrane region" description="Helical" evidence="1">
    <location>
        <begin position="339"/>
        <end position="356"/>
    </location>
</feature>
<feature type="transmembrane region" description="Helical" evidence="1">
    <location>
        <begin position="392"/>
        <end position="411"/>
    </location>
</feature>
<feature type="transmembrane region" description="Helical" evidence="1">
    <location>
        <begin position="210"/>
        <end position="227"/>
    </location>
</feature>
<keyword evidence="1" id="KW-0812">Transmembrane</keyword>
<feature type="transmembrane region" description="Helical" evidence="1">
    <location>
        <begin position="82"/>
        <end position="100"/>
    </location>
</feature>
<dbReference type="AlphaFoldDB" id="A0A1S8AU50"/>
<evidence type="ECO:0000256" key="1">
    <source>
        <dbReference type="SAM" id="Phobius"/>
    </source>
</evidence>
<dbReference type="InterPro" id="IPR046671">
    <property type="entry name" value="DUF6541"/>
</dbReference>
<feature type="transmembrane region" description="Helical" evidence="1">
    <location>
        <begin position="257"/>
        <end position="274"/>
    </location>
</feature>
<keyword evidence="1" id="KW-1133">Transmembrane helix</keyword>
<gene>
    <name evidence="2" type="ORF">A6E15_05195</name>
</gene>
<protein>
    <recommendedName>
        <fullName evidence="4">Glycosyltransferase RgtA/B/C/D-like domain-containing protein</fullName>
    </recommendedName>
</protein>
<reference evidence="3" key="1">
    <citation type="submission" date="2016-04" db="EMBL/GenBank/DDBJ databases">
        <authorList>
            <person name="Chen S.-C."/>
            <person name="Lai M.-C."/>
        </authorList>
    </citation>
    <scope>NUCLEOTIDE SEQUENCE [LARGE SCALE GENOMIC DNA]</scope>
    <source>
        <strain evidence="3">AB14</strain>
    </source>
</reference>